<gene>
    <name evidence="1" type="ORF">BDP27DRAFT_1317865</name>
</gene>
<protein>
    <submittedName>
        <fullName evidence="1">Uncharacterized protein</fullName>
    </submittedName>
</protein>
<proteinExistence type="predicted"/>
<reference evidence="1" key="1">
    <citation type="submission" date="2020-11" db="EMBL/GenBank/DDBJ databases">
        <authorList>
            <consortium name="DOE Joint Genome Institute"/>
            <person name="Ahrendt S."/>
            <person name="Riley R."/>
            <person name="Andreopoulos W."/>
            <person name="Labutti K."/>
            <person name="Pangilinan J."/>
            <person name="Ruiz-Duenas F.J."/>
            <person name="Barrasa J.M."/>
            <person name="Sanchez-Garcia M."/>
            <person name="Camarero S."/>
            <person name="Miyauchi S."/>
            <person name="Serrano A."/>
            <person name="Linde D."/>
            <person name="Babiker R."/>
            <person name="Drula E."/>
            <person name="Ayuso-Fernandez I."/>
            <person name="Pacheco R."/>
            <person name="Padilla G."/>
            <person name="Ferreira P."/>
            <person name="Barriuso J."/>
            <person name="Kellner H."/>
            <person name="Castanera R."/>
            <person name="Alfaro M."/>
            <person name="Ramirez L."/>
            <person name="Pisabarro A.G."/>
            <person name="Kuo A."/>
            <person name="Tritt A."/>
            <person name="Lipzen A."/>
            <person name="He G."/>
            <person name="Yan M."/>
            <person name="Ng V."/>
            <person name="Cullen D."/>
            <person name="Martin F."/>
            <person name="Rosso M.-N."/>
            <person name="Henrissat B."/>
            <person name="Hibbett D."/>
            <person name="Martinez A.T."/>
            <person name="Grigoriev I.V."/>
        </authorList>
    </citation>
    <scope>NUCLEOTIDE SEQUENCE</scope>
    <source>
        <strain evidence="1">AH 40177</strain>
    </source>
</reference>
<accession>A0A9P5Q3B5</accession>
<dbReference type="EMBL" id="JADNRY010000015">
    <property type="protein sequence ID" value="KAF9074019.1"/>
    <property type="molecule type" value="Genomic_DNA"/>
</dbReference>
<sequence>MRYSGYQILNTHSSGVRSRIIYLQNRKLAVFPVKLSPKRHPAKLGPSFQGTAIVFPSEFFTVRIDFADIPHPTLLTAYHESNMKFNSLITLVAVMFSAQRTAAVSWEQWDAINCDGDASMNSGVENEGFHCIAQQGQSVIFSFGAGDPCTATKFGTTGVILYTDEVCSEQLTVAGPGCWNFSAPTGGSFGVTC</sequence>
<organism evidence="1 2">
    <name type="scientific">Rhodocollybia butyracea</name>
    <dbReference type="NCBI Taxonomy" id="206335"/>
    <lineage>
        <taxon>Eukaryota</taxon>
        <taxon>Fungi</taxon>
        <taxon>Dikarya</taxon>
        <taxon>Basidiomycota</taxon>
        <taxon>Agaricomycotina</taxon>
        <taxon>Agaricomycetes</taxon>
        <taxon>Agaricomycetidae</taxon>
        <taxon>Agaricales</taxon>
        <taxon>Marasmiineae</taxon>
        <taxon>Omphalotaceae</taxon>
        <taxon>Rhodocollybia</taxon>
    </lineage>
</organism>
<comment type="caution">
    <text evidence="1">The sequence shown here is derived from an EMBL/GenBank/DDBJ whole genome shotgun (WGS) entry which is preliminary data.</text>
</comment>
<evidence type="ECO:0000313" key="2">
    <source>
        <dbReference type="Proteomes" id="UP000772434"/>
    </source>
</evidence>
<keyword evidence="2" id="KW-1185">Reference proteome</keyword>
<dbReference type="AlphaFoldDB" id="A0A9P5Q3B5"/>
<evidence type="ECO:0000313" key="1">
    <source>
        <dbReference type="EMBL" id="KAF9074019.1"/>
    </source>
</evidence>
<dbReference type="Proteomes" id="UP000772434">
    <property type="component" value="Unassembled WGS sequence"/>
</dbReference>
<name>A0A9P5Q3B5_9AGAR</name>